<proteinExistence type="predicted"/>
<comment type="caution">
    <text evidence="1">The sequence shown here is derived from an EMBL/GenBank/DDBJ whole genome shotgun (WGS) entry which is preliminary data.</text>
</comment>
<organism evidence="1 2">
    <name type="scientific">Mycena metata</name>
    <dbReference type="NCBI Taxonomy" id="1033252"/>
    <lineage>
        <taxon>Eukaryota</taxon>
        <taxon>Fungi</taxon>
        <taxon>Dikarya</taxon>
        <taxon>Basidiomycota</taxon>
        <taxon>Agaricomycotina</taxon>
        <taxon>Agaricomycetes</taxon>
        <taxon>Agaricomycetidae</taxon>
        <taxon>Agaricales</taxon>
        <taxon>Marasmiineae</taxon>
        <taxon>Mycenaceae</taxon>
        <taxon>Mycena</taxon>
    </lineage>
</organism>
<evidence type="ECO:0000313" key="1">
    <source>
        <dbReference type="EMBL" id="KAJ7757533.1"/>
    </source>
</evidence>
<dbReference type="AlphaFoldDB" id="A0AAD7J721"/>
<accession>A0AAD7J721</accession>
<dbReference type="EMBL" id="JARKIB010000044">
    <property type="protein sequence ID" value="KAJ7757533.1"/>
    <property type="molecule type" value="Genomic_DNA"/>
</dbReference>
<evidence type="ECO:0000313" key="2">
    <source>
        <dbReference type="Proteomes" id="UP001215598"/>
    </source>
</evidence>
<keyword evidence="2" id="KW-1185">Reference proteome</keyword>
<sequence length="139" mass="15585">MKTNGSLRDHGEWVQRVVLPPLDTTNESLPLELLPLFSSLQVLVKPPTLRWGSKLAAPCPSLVSLKRLDWWSAFLASQSGGIHSLLAVVLAAPNLEYVFIRESRRIPSFLDPAIRINLRKLHTLRLNMSSFGIIRHIAT</sequence>
<dbReference type="Proteomes" id="UP001215598">
    <property type="component" value="Unassembled WGS sequence"/>
</dbReference>
<reference evidence="1" key="1">
    <citation type="submission" date="2023-03" db="EMBL/GenBank/DDBJ databases">
        <title>Massive genome expansion in bonnet fungi (Mycena s.s.) driven by repeated elements and novel gene families across ecological guilds.</title>
        <authorList>
            <consortium name="Lawrence Berkeley National Laboratory"/>
            <person name="Harder C.B."/>
            <person name="Miyauchi S."/>
            <person name="Viragh M."/>
            <person name="Kuo A."/>
            <person name="Thoen E."/>
            <person name="Andreopoulos B."/>
            <person name="Lu D."/>
            <person name="Skrede I."/>
            <person name="Drula E."/>
            <person name="Henrissat B."/>
            <person name="Morin E."/>
            <person name="Kohler A."/>
            <person name="Barry K."/>
            <person name="LaButti K."/>
            <person name="Morin E."/>
            <person name="Salamov A."/>
            <person name="Lipzen A."/>
            <person name="Mereny Z."/>
            <person name="Hegedus B."/>
            <person name="Baldrian P."/>
            <person name="Stursova M."/>
            <person name="Weitz H."/>
            <person name="Taylor A."/>
            <person name="Grigoriev I.V."/>
            <person name="Nagy L.G."/>
            <person name="Martin F."/>
            <person name="Kauserud H."/>
        </authorList>
    </citation>
    <scope>NUCLEOTIDE SEQUENCE</scope>
    <source>
        <strain evidence="1">CBHHK182m</strain>
    </source>
</reference>
<protein>
    <submittedName>
        <fullName evidence="1">Uncharacterized protein</fullName>
    </submittedName>
</protein>
<gene>
    <name evidence="1" type="ORF">B0H16DRAFT_1721264</name>
</gene>
<name>A0AAD7J721_9AGAR</name>